<dbReference type="Proteomes" id="UP000186940">
    <property type="component" value="Unassembled WGS sequence"/>
</dbReference>
<dbReference type="Pfam" id="PF04981">
    <property type="entry name" value="NMD3"/>
    <property type="match status" value="1"/>
</dbReference>
<evidence type="ECO:0000259" key="1">
    <source>
        <dbReference type="Pfam" id="PF04981"/>
    </source>
</evidence>
<sequence length="347" mass="38640">MKGVTDLKFCPNCGADVEELIDGVCRNCFTRAFSPIEEIQRVEIRFCPNCGAHYCHGRWVYGDLTTSIREEILKTVKISALLDEFELSLDCEIGDAPVGLIPARLHISGRICDQPFEKEQDIEVKIIRESCTRCSRIAGGYYEATVQIRAKDRIPTDEEIDACLRILDDRIAHHDSFVTKLRDVKTGVDIYVGDQGAAQDGAKEIIKQFGGKSITSPKLVGKRNGKNIYRLTIVVRLPGLVVGDIAYHMGKIMLITSIAKHAGGIYLEDGTQAGKIDLSELKFCMKASEAKEAVLLMVYEKEVEILDPETFRAVTIKKPLFLTEGAGEEVRIVKIDDRVFLVPGMSR</sequence>
<keyword evidence="3" id="KW-1185">Reference proteome</keyword>
<organism evidence="2 3">
    <name type="scientific">Candidatus Syntropharchaeum caldarium</name>
    <dbReference type="NCBI Taxonomy" id="1838285"/>
    <lineage>
        <taxon>Archaea</taxon>
        <taxon>Methanobacteriati</taxon>
        <taxon>Methanobacteriota</taxon>
        <taxon>Stenosarchaea group</taxon>
        <taxon>Methanomicrobia</taxon>
        <taxon>Methanosarcinales</taxon>
        <taxon>ANME-2 cluster</taxon>
        <taxon>Candidatus Syntropharchaeum</taxon>
    </lineage>
</organism>
<comment type="caution">
    <text evidence="2">The sequence shown here is derived from an EMBL/GenBank/DDBJ whole genome shotgun (WGS) entry which is preliminary data.</text>
</comment>
<dbReference type="InterPro" id="IPR039768">
    <property type="entry name" value="Nmd3"/>
</dbReference>
<name>A0A1F2PAN2_9EURY</name>
<accession>A0A1F2PAN2</accession>
<dbReference type="EMBL" id="LYOS01000003">
    <property type="protein sequence ID" value="OFV67686.1"/>
    <property type="molecule type" value="Genomic_DNA"/>
</dbReference>
<evidence type="ECO:0000313" key="3">
    <source>
        <dbReference type="Proteomes" id="UP000186940"/>
    </source>
</evidence>
<dbReference type="PANTHER" id="PTHR12746">
    <property type="entry name" value="NONSENSE-MEDIATED MRNA DECAY PROTEIN 3"/>
    <property type="match status" value="1"/>
</dbReference>
<dbReference type="GO" id="GO:0005737">
    <property type="term" value="C:cytoplasm"/>
    <property type="evidence" value="ECO:0007669"/>
    <property type="project" value="TreeGrafter"/>
</dbReference>
<reference evidence="2" key="1">
    <citation type="submission" date="2016-05" db="EMBL/GenBank/DDBJ databases">
        <title>Microbial consortia oxidize butane by reversing methanogenesis.</title>
        <authorList>
            <person name="Laso-Perez R."/>
            <person name="Richter M."/>
            <person name="Wegener G."/>
            <person name="Musat F."/>
        </authorList>
    </citation>
    <scope>NUCLEOTIDE SEQUENCE [LARGE SCALE GENOMIC DNA]</scope>
    <source>
        <strain evidence="2">BOX2</strain>
    </source>
</reference>
<protein>
    <submittedName>
        <fullName evidence="2">NMD protein affecting ribosome stability and mRNA decay</fullName>
    </submittedName>
</protein>
<proteinExistence type="predicted"/>
<dbReference type="InterPro" id="IPR007064">
    <property type="entry name" value="Nmd3_N"/>
</dbReference>
<gene>
    <name evidence="2" type="ORF">SCAL_001061</name>
</gene>
<dbReference type="GO" id="GO:0043023">
    <property type="term" value="F:ribosomal large subunit binding"/>
    <property type="evidence" value="ECO:0007669"/>
    <property type="project" value="InterPro"/>
</dbReference>
<dbReference type="AlphaFoldDB" id="A0A1F2PAN2"/>
<dbReference type="PANTHER" id="PTHR12746:SF2">
    <property type="entry name" value="60S RIBOSOMAL EXPORT PROTEIN NMD3"/>
    <property type="match status" value="1"/>
</dbReference>
<evidence type="ECO:0000313" key="2">
    <source>
        <dbReference type="EMBL" id="OFV67686.1"/>
    </source>
</evidence>
<dbReference type="STRING" id="1838285.SCAL_001061"/>
<feature type="domain" description="Nmd3 N-terminal" evidence="1">
    <location>
        <begin position="10"/>
        <end position="237"/>
    </location>
</feature>